<evidence type="ECO:0000256" key="11">
    <source>
        <dbReference type="ARBA" id="ARBA00023242"/>
    </source>
</evidence>
<dbReference type="Pfam" id="PF00581">
    <property type="entry name" value="Rhodanese"/>
    <property type="match status" value="1"/>
</dbReference>
<dbReference type="STRING" id="1202772.A0A1V9ZAQ8"/>
<dbReference type="InterPro" id="IPR000751">
    <property type="entry name" value="MPI_Phosphatase"/>
</dbReference>
<comment type="caution">
    <text evidence="17">The sequence shown here is derived from an EMBL/GenBank/DDBJ whole genome shotgun (WGS) entry which is preliminary data.</text>
</comment>
<dbReference type="GO" id="GO:0016592">
    <property type="term" value="C:mediator complex"/>
    <property type="evidence" value="ECO:0007669"/>
    <property type="project" value="InterPro"/>
</dbReference>
<evidence type="ECO:0000313" key="17">
    <source>
        <dbReference type="EMBL" id="OQR95068.1"/>
    </source>
</evidence>
<protein>
    <recommendedName>
        <fullName evidence="14">Mediator of RNA polymerase II transcription subunit 31</fullName>
    </recommendedName>
</protein>
<dbReference type="Proteomes" id="UP000243579">
    <property type="component" value="Unassembled WGS sequence"/>
</dbReference>
<dbReference type="EMBL" id="JNBR01000337">
    <property type="protein sequence ID" value="OQR95068.1"/>
    <property type="molecule type" value="Genomic_DNA"/>
</dbReference>
<keyword evidence="18" id="KW-1185">Reference proteome</keyword>
<feature type="domain" description="Rhodanese" evidence="16">
    <location>
        <begin position="254"/>
        <end position="360"/>
    </location>
</feature>
<keyword evidence="9 14" id="KW-0010">Activator</keyword>
<feature type="region of interest" description="Disordered" evidence="15">
    <location>
        <begin position="152"/>
        <end position="171"/>
    </location>
</feature>
<dbReference type="GO" id="GO:0006355">
    <property type="term" value="P:regulation of DNA-templated transcription"/>
    <property type="evidence" value="ECO:0007669"/>
    <property type="project" value="InterPro"/>
</dbReference>
<evidence type="ECO:0000256" key="9">
    <source>
        <dbReference type="ARBA" id="ARBA00023159"/>
    </source>
</evidence>
<evidence type="ECO:0000256" key="6">
    <source>
        <dbReference type="ARBA" id="ARBA00022801"/>
    </source>
</evidence>
<evidence type="ECO:0000256" key="2">
    <source>
        <dbReference type="ARBA" id="ARBA00006378"/>
    </source>
</evidence>
<comment type="similarity">
    <text evidence="3">Belongs to the MPI phosphatase family.</text>
</comment>
<comment type="subunit">
    <text evidence="14">Component of the Mediator complex.</text>
</comment>
<dbReference type="AlphaFoldDB" id="A0A1V9ZAQ8"/>
<dbReference type="GO" id="GO:0003712">
    <property type="term" value="F:transcription coregulator activity"/>
    <property type="evidence" value="ECO:0007669"/>
    <property type="project" value="InterPro"/>
</dbReference>
<dbReference type="GO" id="GO:0004725">
    <property type="term" value="F:protein tyrosine phosphatase activity"/>
    <property type="evidence" value="ECO:0007669"/>
    <property type="project" value="UniProtKB-EC"/>
</dbReference>
<accession>A0A1V9ZAQ8</accession>
<dbReference type="InterPro" id="IPR001763">
    <property type="entry name" value="Rhodanese-like_dom"/>
</dbReference>
<dbReference type="SUPFAM" id="SSF52821">
    <property type="entry name" value="Rhodanese/Cell cycle control phosphatase"/>
    <property type="match status" value="1"/>
</dbReference>
<keyword evidence="5" id="KW-0498">Mitosis</keyword>
<dbReference type="OrthoDB" id="10257739at2759"/>
<keyword evidence="11 14" id="KW-0539">Nucleus</keyword>
<evidence type="ECO:0000256" key="10">
    <source>
        <dbReference type="ARBA" id="ARBA00023163"/>
    </source>
</evidence>
<keyword evidence="6" id="KW-0378">Hydrolase</keyword>
<comment type="catalytic activity">
    <reaction evidence="13">
        <text>O-phospho-L-tyrosyl-[protein] + H2O = L-tyrosyl-[protein] + phosphate</text>
        <dbReference type="Rhea" id="RHEA:10684"/>
        <dbReference type="Rhea" id="RHEA-COMP:10136"/>
        <dbReference type="Rhea" id="RHEA-COMP:20101"/>
        <dbReference type="ChEBI" id="CHEBI:15377"/>
        <dbReference type="ChEBI" id="CHEBI:43474"/>
        <dbReference type="ChEBI" id="CHEBI:46858"/>
        <dbReference type="ChEBI" id="CHEBI:61978"/>
        <dbReference type="EC" id="3.1.3.48"/>
    </reaction>
</comment>
<evidence type="ECO:0000259" key="16">
    <source>
        <dbReference type="PROSITE" id="PS50206"/>
    </source>
</evidence>
<dbReference type="Gene3D" id="1.10.10.1340">
    <property type="entry name" value="Mediator of RNA polymerase II, submodule Med31 (Soh1)"/>
    <property type="match status" value="1"/>
</dbReference>
<dbReference type="InterPro" id="IPR036873">
    <property type="entry name" value="Rhodanese-like_dom_sf"/>
</dbReference>
<keyword evidence="8 14" id="KW-0805">Transcription regulation</keyword>
<reference evidence="17 18" key="1">
    <citation type="journal article" date="2014" name="Genome Biol. Evol.">
        <title>The secreted proteins of Achlya hypogyna and Thraustotheca clavata identify the ancestral oomycete secretome and reveal gene acquisitions by horizontal gene transfer.</title>
        <authorList>
            <person name="Misner I."/>
            <person name="Blouin N."/>
            <person name="Leonard G."/>
            <person name="Richards T.A."/>
            <person name="Lane C.E."/>
        </authorList>
    </citation>
    <scope>NUCLEOTIDE SEQUENCE [LARGE SCALE GENOMIC DNA]</scope>
    <source>
        <strain evidence="17 18">ATCC 48635</strain>
    </source>
</reference>
<dbReference type="InterPro" id="IPR038089">
    <property type="entry name" value="Med31_sf"/>
</dbReference>
<dbReference type="PRINTS" id="PR00716">
    <property type="entry name" value="MPIPHPHTASE"/>
</dbReference>
<evidence type="ECO:0000256" key="3">
    <source>
        <dbReference type="ARBA" id="ARBA00011065"/>
    </source>
</evidence>
<comment type="similarity">
    <text evidence="2 14">Belongs to the Mediator complex subunit 31 family.</text>
</comment>
<dbReference type="FunFam" id="3.40.250.10:FF:000021">
    <property type="entry name" value="M-phase inducer phosphatase cdc-25.2"/>
    <property type="match status" value="1"/>
</dbReference>
<keyword evidence="4" id="KW-0132">Cell division</keyword>
<name>A0A1V9ZAQ8_ACHHY</name>
<keyword evidence="7" id="KW-0904">Protein phosphatase</keyword>
<evidence type="ECO:0000256" key="7">
    <source>
        <dbReference type="ARBA" id="ARBA00022912"/>
    </source>
</evidence>
<evidence type="ECO:0000313" key="18">
    <source>
        <dbReference type="Proteomes" id="UP000243579"/>
    </source>
</evidence>
<dbReference type="GO" id="GO:0051301">
    <property type="term" value="P:cell division"/>
    <property type="evidence" value="ECO:0007669"/>
    <property type="project" value="UniProtKB-KW"/>
</dbReference>
<dbReference type="Pfam" id="PF05669">
    <property type="entry name" value="Med31"/>
    <property type="match status" value="1"/>
</dbReference>
<evidence type="ECO:0000256" key="12">
    <source>
        <dbReference type="ARBA" id="ARBA00023306"/>
    </source>
</evidence>
<keyword evidence="12" id="KW-0131">Cell cycle</keyword>
<comment type="function">
    <text evidence="14">Component of the Mediator complex, a coactivator involved in the regulated transcription of nearly all RNA polymerase II-dependent genes. Mediator functions as a bridge to convey information from gene-specific regulatory proteins to the basal RNA polymerase II transcription machinery. Mediator is recruited to promoters by direct interactions with regulatory proteins and serves as a scaffold for the assembly of a functional preinitiation complex with RNA polymerase II and the general transcription factors.</text>
</comment>
<comment type="subcellular location">
    <subcellularLocation>
        <location evidence="1 14">Nucleus</location>
    </subcellularLocation>
</comment>
<dbReference type="SMART" id="SM00450">
    <property type="entry name" value="RHOD"/>
    <property type="match status" value="1"/>
</dbReference>
<evidence type="ECO:0000256" key="4">
    <source>
        <dbReference type="ARBA" id="ARBA00022618"/>
    </source>
</evidence>
<dbReference type="InterPro" id="IPR008831">
    <property type="entry name" value="Mediator_Med31"/>
</dbReference>
<gene>
    <name evidence="17" type="ORF">ACHHYP_00466</name>
</gene>
<proteinExistence type="inferred from homology"/>
<evidence type="ECO:0000256" key="13">
    <source>
        <dbReference type="ARBA" id="ARBA00051722"/>
    </source>
</evidence>
<evidence type="ECO:0000256" key="1">
    <source>
        <dbReference type="ARBA" id="ARBA00004123"/>
    </source>
</evidence>
<organism evidence="17 18">
    <name type="scientific">Achlya hypogyna</name>
    <name type="common">Oomycete</name>
    <name type="synonym">Protoachlya hypogyna</name>
    <dbReference type="NCBI Taxonomy" id="1202772"/>
    <lineage>
        <taxon>Eukaryota</taxon>
        <taxon>Sar</taxon>
        <taxon>Stramenopiles</taxon>
        <taxon>Oomycota</taxon>
        <taxon>Saprolegniomycetes</taxon>
        <taxon>Saprolegniales</taxon>
        <taxon>Achlyaceae</taxon>
        <taxon>Achlya</taxon>
    </lineage>
</organism>
<dbReference type="PROSITE" id="PS50206">
    <property type="entry name" value="RHODANESE_3"/>
    <property type="match status" value="1"/>
</dbReference>
<dbReference type="FunFam" id="1.10.10.1340:FF:000001">
    <property type="entry name" value="Mediator of RNA polymerase II transcription subunit 31"/>
    <property type="match status" value="1"/>
</dbReference>
<evidence type="ECO:0000256" key="14">
    <source>
        <dbReference type="RuleBase" id="RU364129"/>
    </source>
</evidence>
<dbReference type="Gene3D" id="3.40.250.10">
    <property type="entry name" value="Rhodanese-like domain"/>
    <property type="match status" value="1"/>
</dbReference>
<dbReference type="PANTHER" id="PTHR13186">
    <property type="entry name" value="MEDIATOR OF RNA POLYMERASE II TRANSCRIPTION SUBUNIT 31"/>
    <property type="match status" value="1"/>
</dbReference>
<sequence length="399" mass="46293">MELPTDDIRFQIELEFIQCLASPSYLNHLAINRYFEDPAFLNYLAYLKYWKRPEYAKYINYPHALTFLDLLDDEKFRQMIAHDSFRDMVHAQQGLHWLHFMNNRTKPRPKPLVMDETPQAKVLADAPTPALSRKASDPTNLAATPRRRLLPRSSKRALFSPDTPAKRKCDLDEEPPMRKAIRRLSMLDDVTETAHTIMEPLRPIFVRSFSEPEALSYASYQPKLPTVPSSKHPDLHVITPTIAHQVLCGDFASVFHGVKVFDCRFEYEYSGGHVVDAMSLASPEAVNDLLFAPALEYSKTTALIFYCEFSAKRAPQMMRHIRKIDRFIHASKYPELHYPEMYLIDGGYKQCFETRLEMCRPPTYTAMDDPAHAEASKNQMHALRQRWKTHESRLCRPGR</sequence>
<keyword evidence="10 14" id="KW-0804">Transcription</keyword>
<evidence type="ECO:0000256" key="8">
    <source>
        <dbReference type="ARBA" id="ARBA00023015"/>
    </source>
</evidence>
<dbReference type="GO" id="GO:1902751">
    <property type="term" value="P:positive regulation of cell cycle G2/M phase transition"/>
    <property type="evidence" value="ECO:0007669"/>
    <property type="project" value="InterPro"/>
</dbReference>
<evidence type="ECO:0000256" key="15">
    <source>
        <dbReference type="SAM" id="MobiDB-lite"/>
    </source>
</evidence>
<evidence type="ECO:0000256" key="5">
    <source>
        <dbReference type="ARBA" id="ARBA00022776"/>
    </source>
</evidence>